<sequence>MADKDSRRIFYFMSLNFVFMIIQACYGFLTDSLGLLSDSVHMFFDCLALAVGLFAAVASKWPPSERFPYGFGKIESLSGFGNGVFLIIEIMIEATERLAEGRETKRLGELFVVSGLGLAVNLVGMACFGHHGHAGHDHGHGHSHNHGHDHDGHADHDHDTNYSPLLSARSPQTPRPPHSHSHSHDNENMYGIWLHVLADTMGSAAVMVSTALIHFVGWNGWDPLASCVIAGLIFMSSIPLIKSSAKKLLLTVPDETEYSLRNTLAGVSDLRGVASYCVPRFWMADNVIDNEKEHVLGSMHIIATRGSDLDDVRERTRAFLRGRGLDVVVQVEKDGDTSCWCGGNSSRKNPSNTSRLS</sequence>
<feature type="transmembrane region" description="Helical" evidence="8">
    <location>
        <begin position="223"/>
        <end position="241"/>
    </location>
</feature>
<feature type="compositionally biased region" description="Basic and acidic residues" evidence="9">
    <location>
        <begin position="136"/>
        <end position="160"/>
    </location>
</feature>
<protein>
    <recommendedName>
        <fullName evidence="8">Zinc transporter</fullName>
    </recommendedName>
</protein>
<evidence type="ECO:0000259" key="10">
    <source>
        <dbReference type="Pfam" id="PF01545"/>
    </source>
</evidence>
<feature type="transmembrane region" description="Helical" evidence="8">
    <location>
        <begin position="9"/>
        <end position="29"/>
    </location>
</feature>
<evidence type="ECO:0000256" key="6">
    <source>
        <dbReference type="ARBA" id="ARBA00023065"/>
    </source>
</evidence>
<dbReference type="InterPro" id="IPR027469">
    <property type="entry name" value="Cation_efflux_TMD_sf"/>
</dbReference>
<keyword evidence="8" id="KW-0256">Endoplasmic reticulum</keyword>
<comment type="function">
    <text evidence="8">Functions as a zinc transporter.</text>
</comment>
<dbReference type="GO" id="GO:0005794">
    <property type="term" value="C:Golgi apparatus"/>
    <property type="evidence" value="ECO:0007669"/>
    <property type="project" value="TreeGrafter"/>
</dbReference>
<feature type="domain" description="Cation efflux protein transmembrane" evidence="10">
    <location>
        <begin position="9"/>
        <end position="249"/>
    </location>
</feature>
<evidence type="ECO:0000256" key="2">
    <source>
        <dbReference type="ARBA" id="ARBA00008873"/>
    </source>
</evidence>
<dbReference type="Pfam" id="PF01545">
    <property type="entry name" value="Cation_efflux"/>
    <property type="match status" value="1"/>
</dbReference>
<keyword evidence="3 8" id="KW-0813">Transport</keyword>
<evidence type="ECO:0000313" key="11">
    <source>
        <dbReference type="EMBL" id="KIN08485.1"/>
    </source>
</evidence>
<evidence type="ECO:0000256" key="3">
    <source>
        <dbReference type="ARBA" id="ARBA00022448"/>
    </source>
</evidence>
<name>A0A0C3I077_OIDMZ</name>
<dbReference type="NCBIfam" id="TIGR01297">
    <property type="entry name" value="CDF"/>
    <property type="match status" value="1"/>
</dbReference>
<evidence type="ECO:0000256" key="1">
    <source>
        <dbReference type="ARBA" id="ARBA00004141"/>
    </source>
</evidence>
<keyword evidence="7 8" id="KW-0472">Membrane</keyword>
<evidence type="ECO:0000256" key="4">
    <source>
        <dbReference type="ARBA" id="ARBA00022692"/>
    </source>
</evidence>
<comment type="similarity">
    <text evidence="2 8">Belongs to the cation diffusion facilitator (CDF) transporter (TC 2.A.4) family. SLC30A subfamily.</text>
</comment>
<dbReference type="AlphaFoldDB" id="A0A0C3I077"/>
<dbReference type="GO" id="GO:1904257">
    <property type="term" value="P:zinc ion import into Golgi lumen"/>
    <property type="evidence" value="ECO:0007669"/>
    <property type="project" value="TreeGrafter"/>
</dbReference>
<comment type="caution">
    <text evidence="8">Lacks conserved residue(s) required for the propagation of feature annotation.</text>
</comment>
<evidence type="ECO:0000256" key="5">
    <source>
        <dbReference type="ARBA" id="ARBA00022989"/>
    </source>
</evidence>
<dbReference type="Gene3D" id="1.20.1510.10">
    <property type="entry name" value="Cation efflux protein transmembrane domain"/>
    <property type="match status" value="1"/>
</dbReference>
<dbReference type="PANTHER" id="PTHR45755">
    <property type="match status" value="1"/>
</dbReference>
<dbReference type="GO" id="GO:0031410">
    <property type="term" value="C:cytoplasmic vesicle"/>
    <property type="evidence" value="ECO:0007669"/>
    <property type="project" value="TreeGrafter"/>
</dbReference>
<dbReference type="Proteomes" id="UP000054321">
    <property type="component" value="Unassembled WGS sequence"/>
</dbReference>
<accession>A0A0C3I077</accession>
<proteinExistence type="inferred from homology"/>
<keyword evidence="12" id="KW-1185">Reference proteome</keyword>
<reference evidence="12" key="2">
    <citation type="submission" date="2015-01" db="EMBL/GenBank/DDBJ databases">
        <title>Evolutionary Origins and Diversification of the Mycorrhizal Mutualists.</title>
        <authorList>
            <consortium name="DOE Joint Genome Institute"/>
            <consortium name="Mycorrhizal Genomics Consortium"/>
            <person name="Kohler A."/>
            <person name="Kuo A."/>
            <person name="Nagy L.G."/>
            <person name="Floudas D."/>
            <person name="Copeland A."/>
            <person name="Barry K.W."/>
            <person name="Cichocki N."/>
            <person name="Veneault-Fourrey C."/>
            <person name="LaButti K."/>
            <person name="Lindquist E.A."/>
            <person name="Lipzen A."/>
            <person name="Lundell T."/>
            <person name="Morin E."/>
            <person name="Murat C."/>
            <person name="Riley R."/>
            <person name="Ohm R."/>
            <person name="Sun H."/>
            <person name="Tunlid A."/>
            <person name="Henrissat B."/>
            <person name="Grigoriev I.V."/>
            <person name="Hibbett D.S."/>
            <person name="Martin F."/>
        </authorList>
    </citation>
    <scope>NUCLEOTIDE SEQUENCE [LARGE SCALE GENOMIC DNA]</scope>
    <source>
        <strain evidence="12">Zn</strain>
    </source>
</reference>
<dbReference type="InterPro" id="IPR002524">
    <property type="entry name" value="Cation_efflux"/>
</dbReference>
<evidence type="ECO:0000256" key="8">
    <source>
        <dbReference type="RuleBase" id="RU369017"/>
    </source>
</evidence>
<dbReference type="PANTHER" id="PTHR45755:SF4">
    <property type="entry name" value="ZINC TRANSPORTER 7"/>
    <property type="match status" value="1"/>
</dbReference>
<feature type="transmembrane region" description="Helical" evidence="8">
    <location>
        <begin position="41"/>
        <end position="58"/>
    </location>
</feature>
<dbReference type="GO" id="GO:0005789">
    <property type="term" value="C:endoplasmic reticulum membrane"/>
    <property type="evidence" value="ECO:0007669"/>
    <property type="project" value="UniProtKB-SubCell"/>
</dbReference>
<comment type="subcellular location">
    <subcellularLocation>
        <location evidence="8">Endoplasmic reticulum membrane</location>
        <topology evidence="8">Multi-pass membrane protein</topology>
    </subcellularLocation>
    <subcellularLocation>
        <location evidence="1">Membrane</location>
        <topology evidence="1">Multi-pass membrane protein</topology>
    </subcellularLocation>
</comment>
<dbReference type="STRING" id="913774.A0A0C3I077"/>
<dbReference type="InParanoid" id="A0A0C3I077"/>
<dbReference type="InterPro" id="IPR045316">
    <property type="entry name" value="Msc2-like"/>
</dbReference>
<evidence type="ECO:0000256" key="9">
    <source>
        <dbReference type="SAM" id="MobiDB-lite"/>
    </source>
</evidence>
<organism evidence="11 12">
    <name type="scientific">Oidiodendron maius (strain Zn)</name>
    <dbReference type="NCBI Taxonomy" id="913774"/>
    <lineage>
        <taxon>Eukaryota</taxon>
        <taxon>Fungi</taxon>
        <taxon>Dikarya</taxon>
        <taxon>Ascomycota</taxon>
        <taxon>Pezizomycotina</taxon>
        <taxon>Leotiomycetes</taxon>
        <taxon>Leotiomycetes incertae sedis</taxon>
        <taxon>Myxotrichaceae</taxon>
        <taxon>Oidiodendron</taxon>
    </lineage>
</organism>
<keyword evidence="6 8" id="KW-0406">Ion transport</keyword>
<dbReference type="PROSITE" id="PS51257">
    <property type="entry name" value="PROKAR_LIPOPROTEIN"/>
    <property type="match status" value="1"/>
</dbReference>
<evidence type="ECO:0000256" key="7">
    <source>
        <dbReference type="ARBA" id="ARBA00023136"/>
    </source>
</evidence>
<gene>
    <name evidence="11" type="ORF">OIDMADRAFT_187961</name>
</gene>
<reference evidence="11 12" key="1">
    <citation type="submission" date="2014-04" db="EMBL/GenBank/DDBJ databases">
        <authorList>
            <consortium name="DOE Joint Genome Institute"/>
            <person name="Kuo A."/>
            <person name="Martino E."/>
            <person name="Perotto S."/>
            <person name="Kohler A."/>
            <person name="Nagy L.G."/>
            <person name="Floudas D."/>
            <person name="Copeland A."/>
            <person name="Barry K.W."/>
            <person name="Cichocki N."/>
            <person name="Veneault-Fourrey C."/>
            <person name="LaButti K."/>
            <person name="Lindquist E.A."/>
            <person name="Lipzen A."/>
            <person name="Lundell T."/>
            <person name="Morin E."/>
            <person name="Murat C."/>
            <person name="Sun H."/>
            <person name="Tunlid A."/>
            <person name="Henrissat B."/>
            <person name="Grigoriev I.V."/>
            <person name="Hibbett D.S."/>
            <person name="Martin F."/>
            <person name="Nordberg H.P."/>
            <person name="Cantor M.N."/>
            <person name="Hua S.X."/>
        </authorList>
    </citation>
    <scope>NUCLEOTIDE SEQUENCE [LARGE SCALE GENOMIC DNA]</scope>
    <source>
        <strain evidence="11 12">Zn</strain>
    </source>
</reference>
<dbReference type="EMBL" id="KN832870">
    <property type="protein sequence ID" value="KIN08485.1"/>
    <property type="molecule type" value="Genomic_DNA"/>
</dbReference>
<keyword evidence="5 8" id="KW-1133">Transmembrane helix</keyword>
<dbReference type="OrthoDB" id="78669at2759"/>
<evidence type="ECO:0000313" key="12">
    <source>
        <dbReference type="Proteomes" id="UP000054321"/>
    </source>
</evidence>
<feature type="transmembrane region" description="Helical" evidence="8">
    <location>
        <begin position="192"/>
        <end position="217"/>
    </location>
</feature>
<dbReference type="SUPFAM" id="SSF161111">
    <property type="entry name" value="Cation efflux protein transmembrane domain-like"/>
    <property type="match status" value="1"/>
</dbReference>
<keyword evidence="4 8" id="KW-0812">Transmembrane</keyword>
<dbReference type="GO" id="GO:0005385">
    <property type="term" value="F:zinc ion transmembrane transporter activity"/>
    <property type="evidence" value="ECO:0007669"/>
    <property type="project" value="UniProtKB-UniRule"/>
</dbReference>
<dbReference type="HOGENOM" id="CLU_013430_11_3_1"/>
<feature type="region of interest" description="Disordered" evidence="9">
    <location>
        <begin position="136"/>
        <end position="184"/>
    </location>
</feature>
<dbReference type="GO" id="GO:0006882">
    <property type="term" value="P:intracellular zinc ion homeostasis"/>
    <property type="evidence" value="ECO:0007669"/>
    <property type="project" value="InterPro"/>
</dbReference>
<dbReference type="InterPro" id="IPR058533">
    <property type="entry name" value="Cation_efflux_TM"/>
</dbReference>